<feature type="binding site" evidence="12">
    <location>
        <begin position="37"/>
        <end position="44"/>
    </location>
    <ligand>
        <name>ATP</name>
        <dbReference type="ChEBI" id="CHEBI:30616"/>
    </ligand>
</feature>
<keyword evidence="5 12" id="KW-0227">DNA damage</keyword>
<dbReference type="GO" id="GO:0006289">
    <property type="term" value="P:nucleotide-excision repair"/>
    <property type="evidence" value="ECO:0007669"/>
    <property type="project" value="UniProtKB-UniRule"/>
</dbReference>
<dbReference type="AlphaFoldDB" id="A0A2H0XDR5"/>
<evidence type="ECO:0000259" key="14">
    <source>
        <dbReference type="PROSITE" id="PS50151"/>
    </source>
</evidence>
<dbReference type="Pfam" id="PF04851">
    <property type="entry name" value="ResIII"/>
    <property type="match status" value="1"/>
</dbReference>
<evidence type="ECO:0000259" key="16">
    <source>
        <dbReference type="PROSITE" id="PS51194"/>
    </source>
</evidence>
<evidence type="ECO:0000256" key="7">
    <source>
        <dbReference type="ARBA" id="ARBA00022840"/>
    </source>
</evidence>
<evidence type="ECO:0000256" key="6">
    <source>
        <dbReference type="ARBA" id="ARBA00022769"/>
    </source>
</evidence>
<evidence type="ECO:0000256" key="12">
    <source>
        <dbReference type="HAMAP-Rule" id="MF_00204"/>
    </source>
</evidence>
<dbReference type="InterPro" id="IPR014001">
    <property type="entry name" value="Helicase_ATP-bd"/>
</dbReference>
<dbReference type="Pfam" id="PF12344">
    <property type="entry name" value="UvrB"/>
    <property type="match status" value="1"/>
</dbReference>
<protein>
    <recommendedName>
        <fullName evidence="11 12">UvrABC system protein B</fullName>
        <shortName evidence="12">Protein UvrB</shortName>
    </recommendedName>
    <alternativeName>
        <fullName evidence="12">Excinuclease ABC subunit B</fullName>
    </alternativeName>
</protein>
<dbReference type="GO" id="GO:0009380">
    <property type="term" value="C:excinuclease repair complex"/>
    <property type="evidence" value="ECO:0007669"/>
    <property type="project" value="InterPro"/>
</dbReference>
<evidence type="ECO:0000256" key="9">
    <source>
        <dbReference type="ARBA" id="ARBA00023204"/>
    </source>
</evidence>
<dbReference type="SUPFAM" id="SSF46600">
    <property type="entry name" value="C-terminal UvrC-binding domain of UvrB"/>
    <property type="match status" value="1"/>
</dbReference>
<keyword evidence="6 12" id="KW-0228">DNA excision</keyword>
<dbReference type="InterPro" id="IPR001650">
    <property type="entry name" value="Helicase_C-like"/>
</dbReference>
<keyword evidence="12 13" id="KW-0742">SOS response</keyword>
<dbReference type="GO" id="GO:0009381">
    <property type="term" value="F:excinuclease ABC activity"/>
    <property type="evidence" value="ECO:0007669"/>
    <property type="project" value="UniProtKB-UniRule"/>
</dbReference>
<comment type="function">
    <text evidence="12">The UvrABC repair system catalyzes the recognition and processing of DNA lesions. A damage recognition complex composed of 2 UvrA and 2 UvrB subunits scans DNA for abnormalities. Upon binding of the UvrA(2)B(2) complex to a putative damaged site, the DNA wraps around one UvrB monomer. DNA wrap is dependent on ATP binding by UvrB and probably causes local melting of the DNA helix, facilitating insertion of UvrB beta-hairpin between the DNA strands. Then UvrB probes one DNA strand for the presence of a lesion. If a lesion is found the UvrA subunits dissociate and the UvrB-DNA preincision complex is formed. This complex is subsequently bound by UvrC and the second UvrB is released. If no lesion is found, the DNA wraps around the other UvrB subunit that will check the other stand for damage.</text>
</comment>
<evidence type="ECO:0000256" key="1">
    <source>
        <dbReference type="ARBA" id="ARBA00004496"/>
    </source>
</evidence>
<keyword evidence="7 12" id="KW-0067">ATP-binding</keyword>
<dbReference type="SUPFAM" id="SSF52540">
    <property type="entry name" value="P-loop containing nucleoside triphosphate hydrolases"/>
    <property type="match status" value="2"/>
</dbReference>
<evidence type="ECO:0000256" key="10">
    <source>
        <dbReference type="ARBA" id="ARBA00026033"/>
    </source>
</evidence>
<dbReference type="Pfam" id="PF00271">
    <property type="entry name" value="Helicase_C"/>
    <property type="match status" value="1"/>
</dbReference>
<keyword evidence="4 12" id="KW-0547">Nucleotide-binding</keyword>
<evidence type="ECO:0000256" key="8">
    <source>
        <dbReference type="ARBA" id="ARBA00022881"/>
    </source>
</evidence>
<dbReference type="GO" id="GO:0016887">
    <property type="term" value="F:ATP hydrolysis activity"/>
    <property type="evidence" value="ECO:0007669"/>
    <property type="project" value="InterPro"/>
</dbReference>
<dbReference type="PROSITE" id="PS51192">
    <property type="entry name" value="HELICASE_ATP_BIND_1"/>
    <property type="match status" value="1"/>
</dbReference>
<evidence type="ECO:0000256" key="11">
    <source>
        <dbReference type="ARBA" id="ARBA00029504"/>
    </source>
</evidence>
<dbReference type="PROSITE" id="PS51194">
    <property type="entry name" value="HELICASE_CTER"/>
    <property type="match status" value="1"/>
</dbReference>
<dbReference type="InterPro" id="IPR036876">
    <property type="entry name" value="UVR_dom_sf"/>
</dbReference>
<feature type="domain" description="UVR" evidence="14">
    <location>
        <begin position="624"/>
        <end position="658"/>
    </location>
</feature>
<evidence type="ECO:0000256" key="5">
    <source>
        <dbReference type="ARBA" id="ARBA00022763"/>
    </source>
</evidence>
<comment type="subcellular location">
    <subcellularLocation>
        <location evidence="1 12 13">Cytoplasm</location>
    </subcellularLocation>
</comment>
<reference evidence="18" key="1">
    <citation type="submission" date="2017-09" db="EMBL/GenBank/DDBJ databases">
        <title>Depth-based differentiation of microbial function through sediment-hosted aquifers and enrichment of novel symbionts in the deep terrestrial subsurface.</title>
        <authorList>
            <person name="Probst A.J."/>
            <person name="Ladd B."/>
            <person name="Jarett J.K."/>
            <person name="Geller-Mcgrath D.E."/>
            <person name="Sieber C.M.K."/>
            <person name="Emerson J.B."/>
            <person name="Anantharaman K."/>
            <person name="Thomas B.C."/>
            <person name="Malmstrom R."/>
            <person name="Stieglmeier M."/>
            <person name="Klingl A."/>
            <person name="Woyke T."/>
            <person name="Ryan C.M."/>
            <person name="Banfield J.F."/>
        </authorList>
    </citation>
    <scope>NUCLEOTIDE SEQUENCE [LARGE SCALE GENOMIC DNA]</scope>
</reference>
<dbReference type="SMART" id="SM00487">
    <property type="entry name" value="DEXDc"/>
    <property type="match status" value="1"/>
</dbReference>
<dbReference type="NCBIfam" id="TIGR00631">
    <property type="entry name" value="uvrb"/>
    <property type="match status" value="1"/>
</dbReference>
<comment type="similarity">
    <text evidence="2 12 13">Belongs to the UvrB family.</text>
</comment>
<dbReference type="PANTHER" id="PTHR24029:SF0">
    <property type="entry name" value="UVRABC SYSTEM PROTEIN B"/>
    <property type="match status" value="1"/>
</dbReference>
<dbReference type="GO" id="GO:0005737">
    <property type="term" value="C:cytoplasm"/>
    <property type="evidence" value="ECO:0007669"/>
    <property type="project" value="UniProtKB-SubCell"/>
</dbReference>
<evidence type="ECO:0000256" key="2">
    <source>
        <dbReference type="ARBA" id="ARBA00008533"/>
    </source>
</evidence>
<sequence>MSFKLVSSYLPAGDQPQAIKSLLSNFLSGKNHQVLLGVTGSGKTFTVANIIEKLNLPSLVISHNKTLAAQLYQEFKEFFPENAVEYFVSYYDYYQPESYIPQTDTYIEKEADINKEIDKLRLRATASLMSRRDVIVVSSVSCIYNLGSPDEYLKQSLRVDKGTITQDELIKKLTDIYYERSSFEFTRGQIRVVGENIDVWPAYENAPVRFEFKIEKIYGIYKFNSVTGEKAEDLASYVVFPAKHYLTEESKRDEALLQIESDLASQLKNLKSQKKPLEAYRLKQKTLNDIEMIREIGYCNGIENYSRYFDGRKSGSPPFTLFDFFKDEFLLVIDESHMTIPQIGGMFNGDRSRKQTLVDYGFRLPSCLDNRPLQFNEFEKRMPKTIYTSATPAVWEIDKSKNCIVEQLVRPTGIIDPRVTILPSKGQISDLMSRVADKVKKNERTLITTLTKKMAEELSEYLSTNTKFKVSYLHSDILTLERTDILDRLRRGEFDVLVGVNLLREGLDLPEVSLVVIFDADKEGFLRSRTSLVQTMGRAARNVTGEIVMYADQVTTSMSEAILEVDRRRAVQLAYNQKNNIVPKTIIRPYRENIVKIQDRIDDPEVVILPENFEFRTLKPSRQKEIVRNLERLMVEYAKNLEFEKAATVRDRIKALKI</sequence>
<dbReference type="HAMAP" id="MF_00204">
    <property type="entry name" value="UvrB"/>
    <property type="match status" value="1"/>
</dbReference>
<dbReference type="NCBIfam" id="NF003673">
    <property type="entry name" value="PRK05298.1"/>
    <property type="match status" value="1"/>
</dbReference>
<dbReference type="InterPro" id="IPR027417">
    <property type="entry name" value="P-loop_NTPase"/>
</dbReference>
<dbReference type="PROSITE" id="PS50151">
    <property type="entry name" value="UVR"/>
    <property type="match status" value="1"/>
</dbReference>
<keyword evidence="9 12" id="KW-0234">DNA repair</keyword>
<evidence type="ECO:0000256" key="4">
    <source>
        <dbReference type="ARBA" id="ARBA00022741"/>
    </source>
</evidence>
<dbReference type="Gene3D" id="3.40.50.300">
    <property type="entry name" value="P-loop containing nucleotide triphosphate hydrolases"/>
    <property type="match status" value="3"/>
</dbReference>
<dbReference type="PANTHER" id="PTHR24029">
    <property type="entry name" value="UVRABC SYSTEM PROTEIN B"/>
    <property type="match status" value="1"/>
</dbReference>
<feature type="domain" description="Helicase C-terminal" evidence="16">
    <location>
        <begin position="427"/>
        <end position="581"/>
    </location>
</feature>
<evidence type="ECO:0000313" key="18">
    <source>
        <dbReference type="Proteomes" id="UP000230340"/>
    </source>
</evidence>
<dbReference type="GO" id="GO:0009432">
    <property type="term" value="P:SOS response"/>
    <property type="evidence" value="ECO:0007669"/>
    <property type="project" value="UniProtKB-UniRule"/>
</dbReference>
<evidence type="ECO:0000313" key="17">
    <source>
        <dbReference type="EMBL" id="PIS22991.1"/>
    </source>
</evidence>
<evidence type="ECO:0000256" key="13">
    <source>
        <dbReference type="RuleBase" id="RU003587"/>
    </source>
</evidence>
<dbReference type="CDD" id="cd17916">
    <property type="entry name" value="DEXHc_UvrB"/>
    <property type="match status" value="1"/>
</dbReference>
<comment type="subunit">
    <text evidence="10 12 13">Forms a heterotetramer with UvrA during the search for lesions. Interacts with UvrC in an incision complex.</text>
</comment>
<feature type="short sequence motif" description="Beta-hairpin" evidence="12">
    <location>
        <begin position="90"/>
        <end position="113"/>
    </location>
</feature>
<dbReference type="Pfam" id="PF17757">
    <property type="entry name" value="UvrB_inter"/>
    <property type="match status" value="1"/>
</dbReference>
<dbReference type="EMBL" id="PEYT01000023">
    <property type="protein sequence ID" value="PIS22991.1"/>
    <property type="molecule type" value="Genomic_DNA"/>
</dbReference>
<dbReference type="GO" id="GO:0003677">
    <property type="term" value="F:DNA binding"/>
    <property type="evidence" value="ECO:0007669"/>
    <property type="project" value="UniProtKB-UniRule"/>
</dbReference>
<comment type="caution">
    <text evidence="17">The sequence shown here is derived from an EMBL/GenBank/DDBJ whole genome shotgun (WGS) entry which is preliminary data.</text>
</comment>
<dbReference type="InterPro" id="IPR004807">
    <property type="entry name" value="UvrB"/>
</dbReference>
<feature type="domain" description="Helicase ATP-binding" evidence="15">
    <location>
        <begin position="24"/>
        <end position="184"/>
    </location>
</feature>
<accession>A0A2H0XDR5</accession>
<dbReference type="InterPro" id="IPR001943">
    <property type="entry name" value="UVR_dom"/>
</dbReference>
<organism evidence="17 18">
    <name type="scientific">candidate division WWE3 bacterium CG08_land_8_20_14_0_20_40_13</name>
    <dbReference type="NCBI Taxonomy" id="1975084"/>
    <lineage>
        <taxon>Bacteria</taxon>
        <taxon>Katanobacteria</taxon>
    </lineage>
</organism>
<dbReference type="Pfam" id="PF02151">
    <property type="entry name" value="UVR"/>
    <property type="match status" value="1"/>
</dbReference>
<dbReference type="InterPro" id="IPR024759">
    <property type="entry name" value="UvrB_YAD/RRR_dom"/>
</dbReference>
<keyword evidence="8 12" id="KW-0267">Excision nuclease</keyword>
<dbReference type="InterPro" id="IPR006935">
    <property type="entry name" value="Helicase/UvrB_N"/>
</dbReference>
<dbReference type="Proteomes" id="UP000230340">
    <property type="component" value="Unassembled WGS sequence"/>
</dbReference>
<gene>
    <name evidence="12" type="primary">uvrB</name>
    <name evidence="17" type="ORF">COT49_02795</name>
</gene>
<evidence type="ECO:0000256" key="3">
    <source>
        <dbReference type="ARBA" id="ARBA00022490"/>
    </source>
</evidence>
<comment type="domain">
    <text evidence="12">The beta-hairpin motif is involved in DNA binding.</text>
</comment>
<dbReference type="InterPro" id="IPR041471">
    <property type="entry name" value="UvrB_inter"/>
</dbReference>
<dbReference type="SMART" id="SM00490">
    <property type="entry name" value="HELICc"/>
    <property type="match status" value="1"/>
</dbReference>
<dbReference type="GO" id="GO:0005524">
    <property type="term" value="F:ATP binding"/>
    <property type="evidence" value="ECO:0007669"/>
    <property type="project" value="UniProtKB-UniRule"/>
</dbReference>
<evidence type="ECO:0000259" key="15">
    <source>
        <dbReference type="PROSITE" id="PS51192"/>
    </source>
</evidence>
<dbReference type="Gene3D" id="4.10.860.10">
    <property type="entry name" value="UVR domain"/>
    <property type="match status" value="1"/>
</dbReference>
<name>A0A2H0XDR5_UNCKA</name>
<keyword evidence="3 12" id="KW-0963">Cytoplasm</keyword>
<proteinExistence type="inferred from homology"/>